<proteinExistence type="predicted"/>
<protein>
    <submittedName>
        <fullName evidence="2">Uncharacterized protein</fullName>
    </submittedName>
</protein>
<keyword evidence="1" id="KW-1133">Transmembrane helix</keyword>
<organism evidence="2 3">
    <name type="scientific">Candidatus Ryanbacteria bacterium RIFCSPHIGHO2_01_45_13</name>
    <dbReference type="NCBI Taxonomy" id="1802112"/>
    <lineage>
        <taxon>Bacteria</taxon>
        <taxon>Candidatus Ryaniibacteriota</taxon>
    </lineage>
</organism>
<dbReference type="Proteomes" id="UP000176700">
    <property type="component" value="Unassembled WGS sequence"/>
</dbReference>
<evidence type="ECO:0000256" key="1">
    <source>
        <dbReference type="SAM" id="Phobius"/>
    </source>
</evidence>
<dbReference type="NCBIfam" id="TIGR02532">
    <property type="entry name" value="IV_pilin_GFxxxE"/>
    <property type="match status" value="1"/>
</dbReference>
<dbReference type="InterPro" id="IPR045584">
    <property type="entry name" value="Pilin-like"/>
</dbReference>
<evidence type="ECO:0000313" key="2">
    <source>
        <dbReference type="EMBL" id="OGZ42857.1"/>
    </source>
</evidence>
<keyword evidence="1" id="KW-0472">Membrane</keyword>
<comment type="caution">
    <text evidence="2">The sequence shown here is derived from an EMBL/GenBank/DDBJ whole genome shotgun (WGS) entry which is preliminary data.</text>
</comment>
<dbReference type="AlphaFoldDB" id="A0A1G2FYD3"/>
<dbReference type="PROSITE" id="PS00409">
    <property type="entry name" value="PROKAR_NTER_METHYL"/>
    <property type="match status" value="1"/>
</dbReference>
<sequence>MNLFVVLMQKQSGFTLIELLIVISLIVLLASVVFVALNPLQRFQDARNATRITDVTSVVTALKVDQVDNGGAYLTTVGVLTPGSTYMIYDSVAGSDCAVAIPADCNVNCAAVTSTTHSVDLRGLVTEGYLGKMPISPNAVGSWSASRTGYALTLNANNSVSVEACDAEGGATILVTQ</sequence>
<gene>
    <name evidence="2" type="ORF">A2W41_01905</name>
</gene>
<dbReference type="EMBL" id="MHNI01000012">
    <property type="protein sequence ID" value="OGZ42857.1"/>
    <property type="molecule type" value="Genomic_DNA"/>
</dbReference>
<name>A0A1G2FYD3_9BACT</name>
<feature type="transmembrane region" description="Helical" evidence="1">
    <location>
        <begin position="12"/>
        <end position="37"/>
    </location>
</feature>
<dbReference type="Pfam" id="PF07963">
    <property type="entry name" value="N_methyl"/>
    <property type="match status" value="1"/>
</dbReference>
<dbReference type="SUPFAM" id="SSF54523">
    <property type="entry name" value="Pili subunits"/>
    <property type="match status" value="1"/>
</dbReference>
<dbReference type="Gene3D" id="3.30.700.10">
    <property type="entry name" value="Glycoprotein, Type 4 Pilin"/>
    <property type="match status" value="1"/>
</dbReference>
<reference evidence="2 3" key="1">
    <citation type="journal article" date="2016" name="Nat. Commun.">
        <title>Thousands of microbial genomes shed light on interconnected biogeochemical processes in an aquifer system.</title>
        <authorList>
            <person name="Anantharaman K."/>
            <person name="Brown C.T."/>
            <person name="Hug L.A."/>
            <person name="Sharon I."/>
            <person name="Castelle C.J."/>
            <person name="Probst A.J."/>
            <person name="Thomas B.C."/>
            <person name="Singh A."/>
            <person name="Wilkins M.J."/>
            <person name="Karaoz U."/>
            <person name="Brodie E.L."/>
            <person name="Williams K.H."/>
            <person name="Hubbard S.S."/>
            <person name="Banfield J.F."/>
        </authorList>
    </citation>
    <scope>NUCLEOTIDE SEQUENCE [LARGE SCALE GENOMIC DNA]</scope>
</reference>
<accession>A0A1G2FYD3</accession>
<dbReference type="InterPro" id="IPR012902">
    <property type="entry name" value="N_methyl_site"/>
</dbReference>
<evidence type="ECO:0000313" key="3">
    <source>
        <dbReference type="Proteomes" id="UP000176700"/>
    </source>
</evidence>
<keyword evidence="1" id="KW-0812">Transmembrane</keyword>